<keyword evidence="16" id="KW-1185">Reference proteome</keyword>
<dbReference type="AlphaFoldDB" id="A0AA39LHL6"/>
<dbReference type="GO" id="GO:0000049">
    <property type="term" value="F:tRNA binding"/>
    <property type="evidence" value="ECO:0007669"/>
    <property type="project" value="UniProtKB-KW"/>
</dbReference>
<comment type="function">
    <text evidence="1">Catalyzes the 2-thiolation of uridine at the wobble position (U34) of mitochondrial tRNA(Lys), tRNA(Glu) and tRNA(Gln). Required for the formation of 5-taurinomethyl-2-thiouridine (tm5s2U) of mitochondrial tRNA(Lys), tRNA(Glu), and tRNA(Gln) at the wobble position. ATP is required to activate the C2 atom of the wobble base.</text>
</comment>
<evidence type="ECO:0000256" key="8">
    <source>
        <dbReference type="ARBA" id="ARBA00022840"/>
    </source>
</evidence>
<evidence type="ECO:0000256" key="9">
    <source>
        <dbReference type="ARBA" id="ARBA00022884"/>
    </source>
</evidence>
<keyword evidence="7" id="KW-0547">Nucleotide-binding</keyword>
<dbReference type="GO" id="GO:0032981">
    <property type="term" value="P:mitochondrial respiratory chain complex I assembly"/>
    <property type="evidence" value="ECO:0007669"/>
    <property type="project" value="InterPro"/>
</dbReference>
<comment type="catalytic activity">
    <reaction evidence="11">
        <text>5-taurinomethyluridine(34) in tRNA + S-sulfanyl-L-cysteinyl-[protein] + AH2 + ATP = 5-taurinomethyl-2-thiouridine(34) in tRNA + L-cysteinyl-[protein] + A + AMP + diphosphate + H(+)</text>
        <dbReference type="Rhea" id="RHEA:47040"/>
        <dbReference type="Rhea" id="RHEA-COMP:10131"/>
        <dbReference type="Rhea" id="RHEA-COMP:11726"/>
        <dbReference type="Rhea" id="RHEA-COMP:11732"/>
        <dbReference type="Rhea" id="RHEA-COMP:11733"/>
        <dbReference type="ChEBI" id="CHEBI:13193"/>
        <dbReference type="ChEBI" id="CHEBI:15378"/>
        <dbReference type="ChEBI" id="CHEBI:17499"/>
        <dbReference type="ChEBI" id="CHEBI:29950"/>
        <dbReference type="ChEBI" id="CHEBI:30616"/>
        <dbReference type="ChEBI" id="CHEBI:33019"/>
        <dbReference type="ChEBI" id="CHEBI:61963"/>
        <dbReference type="ChEBI" id="CHEBI:87171"/>
        <dbReference type="ChEBI" id="CHEBI:87172"/>
        <dbReference type="ChEBI" id="CHEBI:456215"/>
        <dbReference type="EC" id="2.8.1.14"/>
    </reaction>
</comment>
<evidence type="ECO:0000256" key="5">
    <source>
        <dbReference type="ARBA" id="ARBA00022679"/>
    </source>
</evidence>
<keyword evidence="10" id="KW-1015">Disulfide bond</keyword>
<dbReference type="InterPro" id="IPR023382">
    <property type="entry name" value="MnmA-like_central_sf"/>
</dbReference>
<evidence type="ECO:0000256" key="3">
    <source>
        <dbReference type="ARBA" id="ARBA00011953"/>
    </source>
</evidence>
<evidence type="ECO:0000256" key="11">
    <source>
        <dbReference type="ARBA" id="ARBA00049564"/>
    </source>
</evidence>
<dbReference type="InterPro" id="IPR046884">
    <property type="entry name" value="MnmA-like_central"/>
</dbReference>
<dbReference type="Pfam" id="PF20258">
    <property type="entry name" value="tRNA_Me_trans_C"/>
    <property type="match status" value="1"/>
</dbReference>
<dbReference type="InterPro" id="IPR004506">
    <property type="entry name" value="MnmA-like"/>
</dbReference>
<gene>
    <name evidence="15" type="ORF">QR680_002379</name>
</gene>
<dbReference type="Pfam" id="PF03054">
    <property type="entry name" value="tRNA_Me_trans"/>
    <property type="match status" value="2"/>
</dbReference>
<evidence type="ECO:0000256" key="4">
    <source>
        <dbReference type="ARBA" id="ARBA00022555"/>
    </source>
</evidence>
<dbReference type="Proteomes" id="UP001175271">
    <property type="component" value="Unassembled WGS sequence"/>
</dbReference>
<name>A0AA39LHL6_9BILA</name>
<dbReference type="PANTHER" id="PTHR11933">
    <property type="entry name" value="TRNA 5-METHYLAMINOMETHYL-2-THIOURIDYLATE -METHYLTRANSFERASE"/>
    <property type="match status" value="1"/>
</dbReference>
<evidence type="ECO:0000256" key="10">
    <source>
        <dbReference type="ARBA" id="ARBA00023157"/>
    </source>
</evidence>
<dbReference type="GO" id="GO:0061708">
    <property type="term" value="F:tRNA-5-taurinomethyluridine 2-sulfurtransferase"/>
    <property type="evidence" value="ECO:0007669"/>
    <property type="project" value="UniProtKB-EC"/>
</dbReference>
<dbReference type="Pfam" id="PF06784">
    <property type="entry name" value="UPF0240"/>
    <property type="match status" value="1"/>
</dbReference>
<reference evidence="15" key="1">
    <citation type="submission" date="2023-06" db="EMBL/GenBank/DDBJ databases">
        <title>Genomic analysis of the entomopathogenic nematode Steinernema hermaphroditum.</title>
        <authorList>
            <person name="Schwarz E.M."/>
            <person name="Heppert J.K."/>
            <person name="Baniya A."/>
            <person name="Schwartz H.T."/>
            <person name="Tan C.-H."/>
            <person name="Antoshechkin I."/>
            <person name="Sternberg P.W."/>
            <person name="Goodrich-Blair H."/>
            <person name="Dillman A.R."/>
        </authorList>
    </citation>
    <scope>NUCLEOTIDE SEQUENCE</scope>
    <source>
        <strain evidence="15">PS9179</strain>
        <tissue evidence="15">Whole animal</tissue>
    </source>
</reference>
<comment type="caution">
    <text evidence="15">The sequence shown here is derived from an EMBL/GenBank/DDBJ whole genome shotgun (WGS) entry which is preliminary data.</text>
</comment>
<organism evidence="15 16">
    <name type="scientific">Steinernema hermaphroditum</name>
    <dbReference type="NCBI Taxonomy" id="289476"/>
    <lineage>
        <taxon>Eukaryota</taxon>
        <taxon>Metazoa</taxon>
        <taxon>Ecdysozoa</taxon>
        <taxon>Nematoda</taxon>
        <taxon>Chromadorea</taxon>
        <taxon>Rhabditida</taxon>
        <taxon>Tylenchina</taxon>
        <taxon>Panagrolaimomorpha</taxon>
        <taxon>Strongyloidoidea</taxon>
        <taxon>Steinernematidae</taxon>
        <taxon>Steinernema</taxon>
    </lineage>
</organism>
<evidence type="ECO:0000256" key="1">
    <source>
        <dbReference type="ARBA" id="ARBA00003986"/>
    </source>
</evidence>
<feature type="domain" description="tRNA-specific 2-thiouridylase MnmA-like C-terminal" evidence="13">
    <location>
        <begin position="567"/>
        <end position="640"/>
    </location>
</feature>
<keyword evidence="12" id="KW-0175">Coiled coil</keyword>
<evidence type="ECO:0000259" key="14">
    <source>
        <dbReference type="Pfam" id="PF20259"/>
    </source>
</evidence>
<dbReference type="Gene3D" id="3.40.50.620">
    <property type="entry name" value="HUPs"/>
    <property type="match status" value="2"/>
</dbReference>
<dbReference type="InterPro" id="IPR009622">
    <property type="entry name" value="NDUFAF4"/>
</dbReference>
<evidence type="ECO:0000256" key="6">
    <source>
        <dbReference type="ARBA" id="ARBA00022694"/>
    </source>
</evidence>
<dbReference type="InterPro" id="IPR014729">
    <property type="entry name" value="Rossmann-like_a/b/a_fold"/>
</dbReference>
<dbReference type="CDD" id="cd01998">
    <property type="entry name" value="MnmA_TRMU-like"/>
    <property type="match status" value="1"/>
</dbReference>
<keyword evidence="9" id="KW-0694">RNA-binding</keyword>
<comment type="similarity">
    <text evidence="2">Belongs to the MnmA/TRMU family.</text>
</comment>
<dbReference type="SUPFAM" id="SSF52402">
    <property type="entry name" value="Adenine nucleotide alpha hydrolases-like"/>
    <property type="match status" value="1"/>
</dbReference>
<keyword evidence="4" id="KW-0820">tRNA-binding</keyword>
<dbReference type="EMBL" id="JAUCMV010000005">
    <property type="protein sequence ID" value="KAK0397996.1"/>
    <property type="molecule type" value="Genomic_DNA"/>
</dbReference>
<dbReference type="GO" id="GO:0005524">
    <property type="term" value="F:ATP binding"/>
    <property type="evidence" value="ECO:0007669"/>
    <property type="project" value="UniProtKB-KW"/>
</dbReference>
<dbReference type="GO" id="GO:0005739">
    <property type="term" value="C:mitochondrion"/>
    <property type="evidence" value="ECO:0007669"/>
    <property type="project" value="TreeGrafter"/>
</dbReference>
<evidence type="ECO:0000313" key="16">
    <source>
        <dbReference type="Proteomes" id="UP001175271"/>
    </source>
</evidence>
<proteinExistence type="inferred from homology"/>
<protein>
    <recommendedName>
        <fullName evidence="3">tRNA-5-taurinomethyluridine 2-sulfurtransferase</fullName>
        <ecNumber evidence="3">2.8.1.14</ecNumber>
    </recommendedName>
</protein>
<dbReference type="GO" id="GO:0002143">
    <property type="term" value="P:tRNA wobble position uridine thiolation"/>
    <property type="evidence" value="ECO:0007669"/>
    <property type="project" value="TreeGrafter"/>
</dbReference>
<dbReference type="Gene3D" id="2.30.30.280">
    <property type="entry name" value="Adenine nucleotide alpha hydrolases-like domains"/>
    <property type="match status" value="1"/>
</dbReference>
<evidence type="ECO:0000313" key="15">
    <source>
        <dbReference type="EMBL" id="KAK0397996.1"/>
    </source>
</evidence>
<evidence type="ECO:0000256" key="12">
    <source>
        <dbReference type="SAM" id="Coils"/>
    </source>
</evidence>
<dbReference type="PANTHER" id="PTHR11933:SF5">
    <property type="entry name" value="MITOCHONDRIAL TRNA-SPECIFIC 2-THIOURIDYLASE 1"/>
    <property type="match status" value="1"/>
</dbReference>
<dbReference type="EC" id="2.8.1.14" evidence="3"/>
<feature type="coiled-coil region" evidence="12">
    <location>
        <begin position="135"/>
        <end position="162"/>
    </location>
</feature>
<sequence>MKRIFGSMSRSVKNTNYQDRAVRYAEKIDAGKVKVNAPKYPTEKKYFEKASHDASLKDKIDEKHDSLIDNMNKITIHSTEPVERWTSTKDLPTRESEFLHRNDPAWEYGFYEPPPDKMEKDRLTFREALEIMRAKLELEGSKEFAREEIEKAQEILETHQGVARVDPERLERMWRYFRPFERRDTQKVVTKHKVEQLRDALHGRSDERRLLDGVRENFRKVVGNDGSIEKEQFDKLNAKEQEQFLLAVKEHRQMEHERLEKRLADMKKEDLEMERVAESTTKTKKELWCWLVLLSLCIYCTAVRPMTAVKRVVCAMSGGVDSSVSAWLLKKKGFHVTGVYMVNWDHVEEGVSQCPRTKDQADAQVVCDRLGIRLHVVNFVKEYWNDVFILLGRLFLITSWEERWYPILHAIPSSNSISCINSRLKNLVQTLLLLDILLEPLKLRRSMFPVGSLLKSEVRKIADSESLLSEVAHKPESMGICFIGKRKNFESFLDQYIEPVRGPIVDKETGVTIGEHSGIHHFTIGKRVKIAPEQYQSADGLFVCSLDAETNSVFVCRGSANPLLYARTFELEKVNWISGQSSARKLNFRCQRTHPTLQCEIETVSSDRMLVKPRHPIRAAAPGQTCVFYDSDICLGSGQIHRIVSTL</sequence>
<feature type="domain" description="tRNA-specific 2-thiouridylase MnmA-like central" evidence="14">
    <location>
        <begin position="491"/>
        <end position="557"/>
    </location>
</feature>
<feature type="coiled-coil region" evidence="12">
    <location>
        <begin position="249"/>
        <end position="276"/>
    </location>
</feature>
<dbReference type="Pfam" id="PF20259">
    <property type="entry name" value="tRNA_Me_trans_M"/>
    <property type="match status" value="1"/>
</dbReference>
<dbReference type="InterPro" id="IPR046885">
    <property type="entry name" value="MnmA-like_C"/>
</dbReference>
<keyword evidence="8" id="KW-0067">ATP-binding</keyword>
<evidence type="ECO:0000259" key="13">
    <source>
        <dbReference type="Pfam" id="PF20258"/>
    </source>
</evidence>
<evidence type="ECO:0000256" key="7">
    <source>
        <dbReference type="ARBA" id="ARBA00022741"/>
    </source>
</evidence>
<evidence type="ECO:0000256" key="2">
    <source>
        <dbReference type="ARBA" id="ARBA00006191"/>
    </source>
</evidence>
<keyword evidence="5" id="KW-0808">Transferase</keyword>
<accession>A0AA39LHL6</accession>
<dbReference type="Gene3D" id="2.40.30.10">
    <property type="entry name" value="Translation factors"/>
    <property type="match status" value="1"/>
</dbReference>
<keyword evidence="6" id="KW-0819">tRNA processing</keyword>